<organism evidence="7 8">
    <name type="scientific">Tanacetum coccineum</name>
    <dbReference type="NCBI Taxonomy" id="301880"/>
    <lineage>
        <taxon>Eukaryota</taxon>
        <taxon>Viridiplantae</taxon>
        <taxon>Streptophyta</taxon>
        <taxon>Embryophyta</taxon>
        <taxon>Tracheophyta</taxon>
        <taxon>Spermatophyta</taxon>
        <taxon>Magnoliopsida</taxon>
        <taxon>eudicotyledons</taxon>
        <taxon>Gunneridae</taxon>
        <taxon>Pentapetalae</taxon>
        <taxon>asterids</taxon>
        <taxon>campanulids</taxon>
        <taxon>Asterales</taxon>
        <taxon>Asteraceae</taxon>
        <taxon>Asteroideae</taxon>
        <taxon>Anthemideae</taxon>
        <taxon>Anthemidinae</taxon>
        <taxon>Tanacetum</taxon>
    </lineage>
</organism>
<name>A0ABQ5CD04_9ASTR</name>
<dbReference type="InterPro" id="IPR013103">
    <property type="entry name" value="RVT_2"/>
</dbReference>
<evidence type="ECO:0000256" key="5">
    <source>
        <dbReference type="SAM" id="MobiDB-lite"/>
    </source>
</evidence>
<dbReference type="InterPro" id="IPR054722">
    <property type="entry name" value="PolX-like_BBD"/>
</dbReference>
<feature type="region of interest" description="Disordered" evidence="5">
    <location>
        <begin position="1346"/>
        <end position="1366"/>
    </location>
</feature>
<evidence type="ECO:0000259" key="6">
    <source>
        <dbReference type="PROSITE" id="PS50994"/>
    </source>
</evidence>
<evidence type="ECO:0000313" key="7">
    <source>
        <dbReference type="EMBL" id="GJT24484.1"/>
    </source>
</evidence>
<dbReference type="PANTHER" id="PTHR42648:SF32">
    <property type="entry name" value="RIBONUCLEASE H-LIKE DOMAIN, GAG-PRE-INTEGRASE DOMAIN PROTEIN-RELATED"/>
    <property type="match status" value="1"/>
</dbReference>
<dbReference type="Pfam" id="PF25597">
    <property type="entry name" value="SH3_retrovirus"/>
    <property type="match status" value="1"/>
</dbReference>
<dbReference type="Gene3D" id="3.30.420.10">
    <property type="entry name" value="Ribonuclease H-like superfamily/Ribonuclease H"/>
    <property type="match status" value="1"/>
</dbReference>
<evidence type="ECO:0000256" key="3">
    <source>
        <dbReference type="ARBA" id="ARBA00022801"/>
    </source>
</evidence>
<dbReference type="Proteomes" id="UP001151760">
    <property type="component" value="Unassembled WGS sequence"/>
</dbReference>
<feature type="compositionally biased region" description="Basic and acidic residues" evidence="5">
    <location>
        <begin position="1217"/>
        <end position="1230"/>
    </location>
</feature>
<reference evidence="7" key="2">
    <citation type="submission" date="2022-01" db="EMBL/GenBank/DDBJ databases">
        <authorList>
            <person name="Yamashiro T."/>
            <person name="Shiraishi A."/>
            <person name="Satake H."/>
            <person name="Nakayama K."/>
        </authorList>
    </citation>
    <scope>NUCLEOTIDE SEQUENCE</scope>
</reference>
<dbReference type="Pfam" id="PF00665">
    <property type="entry name" value="rve"/>
    <property type="match status" value="1"/>
</dbReference>
<evidence type="ECO:0000256" key="4">
    <source>
        <dbReference type="SAM" id="Coils"/>
    </source>
</evidence>
<dbReference type="Pfam" id="PF22936">
    <property type="entry name" value="Pol_BBD"/>
    <property type="match status" value="1"/>
</dbReference>
<dbReference type="InterPro" id="IPR039537">
    <property type="entry name" value="Retrotran_Ty1/copia-like"/>
</dbReference>
<feature type="coiled-coil region" evidence="4">
    <location>
        <begin position="1444"/>
        <end position="1503"/>
    </location>
</feature>
<sequence length="1540" mass="173873">MDNVRPRASYSPIKRSYYTRPAVRPKDLKQDVKTSGVKNMTTVGTRAVVNTGKGKMDNALKKSRWVWRPKGDYMDHKSKEKGSFILKKFEYVDPKGISKSVDHAVVDSGCFSHMTGNKAYILDYEDYNGGFVAFRSDPKGGKIIGKGKIRTANLDIDDAYFVDELNFKLLNENQVVLRAPRQNGVYSLDLKNIVPSGVESINKKKYCLVMTDDFSRFSWVFFLATKDETNEIVYKFITRLENQLNHKVKIIRSDHGIEFKNHAMNEFCAKKGIKREFSVARTLQQNGVAERKNRTLIEAARTMLADSLLPIPFWAEAVNITCYVLNRVLVTKPQNKTPYELLIGTPPSISLIRPFGCPLTILNTLDPLSKFDGKSYEGYLLGYSTTSKAFRVYNKRTKRVEENMHIDFLEDQPNMAGSDPDWMFDLDFLTNTMNYIPVSVENQVNVDAGTQEHYVAGSSEKDKEPTQEYILLPLHPHRPRISVEDVVQVTQDKPSENFPKDNDVQDSEDVAKKEEQHMLTEADQALKDDLDRMIAQEIAAKTMDDATRQAFEEEKKRQLRLPVLTNLILVGHLTPTGANTGGSSFVYLGGQIPIDAFTLPNADLHIDTNMPDLEVDSNVFPNDGIFSGAYDDEDVGAEADFNNMDNTIDVSLIPTLRVHKDHPKGQILGDPKSAVQTRGKIQKASSVQQALTISQALKDESWVEAMQEELLQFKLQKVWILVDLPSGKKAIGTKWVFRNKRDERSIVVKNKARLVAQGFRQEEGIDYDEVFAPVARIEVIMLFLDFASFMGPVYQMDVKSAFLYGTIEEEVYVHQPPGFVDPTHPNKVYKVIKALYRLHQAPRAWSMIGSLMYLTASRPAIMFAVCAYARLRATYDAKLVSATSLVNTARLTLSTARLGKFGAAREKFVLFVTVTTIISHILIRVSMANLEFVDQHSMVTCLEKTDGNSDFHEIVDFLASNSIHHALTVSPPIYTSYIEQFWNTASSQTVNDVKQINATVDSKAVVVTEASIRSSLLFNDVDGIACLTNEDIFQNLALMGNEGDFNKLTFQKALFSPQWKFMIHTILHCLSSKSTSWNEFSINIASAIICLATNQKFNFSKLIFDGMLRNLDNTKKKFLMYPRFLLVFLNNQIKLGEPFNDVYPTPAHNQKVFTSMSRKGLKFSGKITPLFPNMLTHAAEGKGSGEPTEPQPTPSPTQPSTGYQPPKTSSSHATSQDSRDSLEGTNRNEWDQDTQAAEISALKSRIKKLEKKCKPSISHHRAWLKSVHKLSIKKRFGKKESIMVWSTWELRKLWMGGRQSGETEEVKLTDDTKVIEDKGSGDKGGNAEELVSTARLEVSTARPDIDAARQEDSAIEPRTPPTTTSIFDDEDITMAQTLIKMKEEKAKEKGVSIKDVDDSSRPARSILTLKPLPTIDPKDKGKGVLKESPVKKVKRSDLDAAQIAKDAEIARLVHEKELAEMEREREERQRQDQASVDYIASLYDEVQAKMDASEELAARLQMEEREMYTIEERSKLLAEFFERRKKLLAEERVYKTAMET</sequence>
<dbReference type="SUPFAM" id="SSF53098">
    <property type="entry name" value="Ribonuclease H-like"/>
    <property type="match status" value="1"/>
</dbReference>
<dbReference type="InterPro" id="IPR001584">
    <property type="entry name" value="Integrase_cat-core"/>
</dbReference>
<comment type="caution">
    <text evidence="7">The sequence shown here is derived from an EMBL/GenBank/DDBJ whole genome shotgun (WGS) entry which is preliminary data.</text>
</comment>
<dbReference type="InterPro" id="IPR036397">
    <property type="entry name" value="RNaseH_sf"/>
</dbReference>
<keyword evidence="1" id="KW-0645">Protease</keyword>
<evidence type="ECO:0000256" key="1">
    <source>
        <dbReference type="ARBA" id="ARBA00022670"/>
    </source>
</evidence>
<proteinExistence type="predicted"/>
<keyword evidence="8" id="KW-1185">Reference proteome</keyword>
<gene>
    <name evidence="7" type="ORF">Tco_0894421</name>
</gene>
<dbReference type="PROSITE" id="PS50994">
    <property type="entry name" value="INTEGRASE"/>
    <property type="match status" value="1"/>
</dbReference>
<dbReference type="EMBL" id="BQNB010014139">
    <property type="protein sequence ID" value="GJT24484.1"/>
    <property type="molecule type" value="Genomic_DNA"/>
</dbReference>
<feature type="compositionally biased region" description="Polar residues" evidence="5">
    <location>
        <begin position="1207"/>
        <end position="1216"/>
    </location>
</feature>
<accession>A0ABQ5CD04</accession>
<keyword evidence="4" id="KW-0175">Coiled coil</keyword>
<dbReference type="PANTHER" id="PTHR42648">
    <property type="entry name" value="TRANSPOSASE, PUTATIVE-RELATED"/>
    <property type="match status" value="1"/>
</dbReference>
<evidence type="ECO:0000313" key="8">
    <source>
        <dbReference type="Proteomes" id="UP001151760"/>
    </source>
</evidence>
<evidence type="ECO:0000256" key="2">
    <source>
        <dbReference type="ARBA" id="ARBA00022723"/>
    </source>
</evidence>
<dbReference type="Pfam" id="PF07727">
    <property type="entry name" value="RVT_2"/>
    <property type="match status" value="1"/>
</dbReference>
<dbReference type="InterPro" id="IPR057670">
    <property type="entry name" value="SH3_retrovirus"/>
</dbReference>
<dbReference type="InterPro" id="IPR012337">
    <property type="entry name" value="RNaseH-like_sf"/>
</dbReference>
<keyword evidence="2" id="KW-0479">Metal-binding</keyword>
<protein>
    <submittedName>
        <fullName evidence="7">Ribonuclease H-like domain-containing protein</fullName>
    </submittedName>
</protein>
<feature type="domain" description="Integrase catalytic" evidence="6">
    <location>
        <begin position="176"/>
        <end position="346"/>
    </location>
</feature>
<feature type="region of interest" description="Disordered" evidence="5">
    <location>
        <begin position="1177"/>
        <end position="1234"/>
    </location>
</feature>
<keyword evidence="3" id="KW-0378">Hydrolase</keyword>
<reference evidence="7" key="1">
    <citation type="journal article" date="2022" name="Int. J. Mol. Sci.">
        <title>Draft Genome of Tanacetum Coccineum: Genomic Comparison of Closely Related Tanacetum-Family Plants.</title>
        <authorList>
            <person name="Yamashiro T."/>
            <person name="Shiraishi A."/>
            <person name="Nakayama K."/>
            <person name="Satake H."/>
        </authorList>
    </citation>
    <scope>NUCLEOTIDE SEQUENCE</scope>
</reference>